<dbReference type="Gene3D" id="3.90.1300.10">
    <property type="entry name" value="Amidase signature (AS) domain"/>
    <property type="match status" value="1"/>
</dbReference>
<feature type="domain" description="Amidase" evidence="1">
    <location>
        <begin position="25"/>
        <end position="445"/>
    </location>
</feature>
<dbReference type="InterPro" id="IPR036928">
    <property type="entry name" value="AS_sf"/>
</dbReference>
<dbReference type="Proteomes" id="UP001139089">
    <property type="component" value="Unassembled WGS sequence"/>
</dbReference>
<proteinExistence type="predicted"/>
<protein>
    <submittedName>
        <fullName evidence="2">Amidase</fullName>
    </submittedName>
</protein>
<dbReference type="SUPFAM" id="SSF75304">
    <property type="entry name" value="Amidase signature (AS) enzymes"/>
    <property type="match status" value="1"/>
</dbReference>
<dbReference type="GO" id="GO:0003824">
    <property type="term" value="F:catalytic activity"/>
    <property type="evidence" value="ECO:0007669"/>
    <property type="project" value="InterPro"/>
</dbReference>
<evidence type="ECO:0000313" key="3">
    <source>
        <dbReference type="Proteomes" id="UP001139089"/>
    </source>
</evidence>
<dbReference type="PANTHER" id="PTHR11895">
    <property type="entry name" value="TRANSAMIDASE"/>
    <property type="match status" value="1"/>
</dbReference>
<dbReference type="PANTHER" id="PTHR11895:SF176">
    <property type="entry name" value="AMIDASE AMID-RELATED"/>
    <property type="match status" value="1"/>
</dbReference>
<evidence type="ECO:0000313" key="2">
    <source>
        <dbReference type="EMBL" id="MCD7107859.1"/>
    </source>
</evidence>
<dbReference type="InterPro" id="IPR000120">
    <property type="entry name" value="Amidase"/>
</dbReference>
<organism evidence="2 3">
    <name type="scientific">Rhizobium quercicola</name>
    <dbReference type="NCBI Taxonomy" id="2901226"/>
    <lineage>
        <taxon>Bacteria</taxon>
        <taxon>Pseudomonadati</taxon>
        <taxon>Pseudomonadota</taxon>
        <taxon>Alphaproteobacteria</taxon>
        <taxon>Hyphomicrobiales</taxon>
        <taxon>Rhizobiaceae</taxon>
        <taxon>Rhizobium/Agrobacterium group</taxon>
        <taxon>Rhizobium</taxon>
    </lineage>
</organism>
<comment type="caution">
    <text evidence="2">The sequence shown here is derived from an EMBL/GenBank/DDBJ whole genome shotgun (WGS) entry which is preliminary data.</text>
</comment>
<dbReference type="Pfam" id="PF01425">
    <property type="entry name" value="Amidase"/>
    <property type="match status" value="1"/>
</dbReference>
<sequence length="472" mass="48860">MSRADPGNLREAAEAIATGRISSLEMTTDALDRAKQAQPRLNAFIAIEQDAALEAATAADAARARGLPLGVLHGVPLAHKDMFDRAGRITGCGSKIRADHVAGETSTVMQRLERAGALHIGRLNMSEFAMGPTGHNAHHGRAINPIDSARITAGSSSGSGAAVGGGVVLAALGSDTGGSIRLPAACCGVVGIKPTQGRVSRHGAMPLSFSQDCIGPLARSVEDAYLLLQLISGADGLDPTCCDIPPPAALTPEIGTLRVGIGGGLFSEALSGEVATAMEDMARLLRPACRSVEPVQPPDFSAVAELANVVAMSEAGAVHFDALRSRPEDFGPQVRMRLSQALAIPAPIYLRALQIRVIMLEEMLRTVFSACDLLIVPAMPFLPPLASDVDVGAGAAMNSIVSAITAFTRAFSFLGLPVVTLPVARSREGLPVGLQIVAPPWQEQRAAALALHIEQALALGPFTAGFARSEAA</sequence>
<accession>A0A9X1SZB5</accession>
<dbReference type="InterPro" id="IPR023631">
    <property type="entry name" value="Amidase_dom"/>
</dbReference>
<keyword evidence="3" id="KW-1185">Reference proteome</keyword>
<name>A0A9X1SZB5_9HYPH</name>
<dbReference type="EMBL" id="JAJOZR010000001">
    <property type="protein sequence ID" value="MCD7107859.1"/>
    <property type="molecule type" value="Genomic_DNA"/>
</dbReference>
<evidence type="ECO:0000259" key="1">
    <source>
        <dbReference type="Pfam" id="PF01425"/>
    </source>
</evidence>
<dbReference type="AlphaFoldDB" id="A0A9X1SZB5"/>
<reference evidence="2" key="1">
    <citation type="submission" date="2021-12" db="EMBL/GenBank/DDBJ databases">
        <authorList>
            <person name="Li Y."/>
        </authorList>
    </citation>
    <scope>NUCLEOTIDE SEQUENCE</scope>
    <source>
        <strain evidence="2">DKSPLA3</strain>
    </source>
</reference>
<gene>
    <name evidence="2" type="ORF">LRX75_02275</name>
</gene>